<evidence type="ECO:0000313" key="2">
    <source>
        <dbReference type="EMBL" id="UTW03882.1"/>
    </source>
</evidence>
<protein>
    <submittedName>
        <fullName evidence="2">Excinuclease ATPase subunit</fullName>
    </submittedName>
</protein>
<dbReference type="Proteomes" id="UP001059950">
    <property type="component" value="Chromosome"/>
</dbReference>
<keyword evidence="3" id="KW-1185">Reference proteome</keyword>
<feature type="signal peptide" evidence="1">
    <location>
        <begin position="1"/>
        <end position="21"/>
    </location>
</feature>
<reference evidence="2" key="1">
    <citation type="submission" date="2021-04" db="EMBL/GenBank/DDBJ databases">
        <title>Oceanospirillales bacteria with DddD are important DMSP degraders in coastal seawater.</title>
        <authorList>
            <person name="Liu J."/>
        </authorList>
    </citation>
    <scope>NUCLEOTIDE SEQUENCE</scope>
    <source>
        <strain evidence="2">GY6</strain>
    </source>
</reference>
<sequence length="146" mass="16061">MKLLITLITTSLLLIAPNAFSRDSKLMFSIADAMQSAEFQQRLDPNIRLYFGTQKHAKTLQSFGNVTTNKKTNAFGKSDGEACRWVFLSTLLALQERARTEGGNAVVNIVSYYKKEKNSSNTEFECHAGAIIAGVALNGDVVKLAR</sequence>
<dbReference type="EMBL" id="CP073344">
    <property type="protein sequence ID" value="UTW03882.1"/>
    <property type="molecule type" value="Genomic_DNA"/>
</dbReference>
<gene>
    <name evidence="2" type="ORF">KDX31_02285</name>
</gene>
<keyword evidence="1" id="KW-0732">Signal</keyword>
<name>A0ABY5GV69_9GAMM</name>
<feature type="chain" id="PRO_5045110726" evidence="1">
    <location>
        <begin position="22"/>
        <end position="146"/>
    </location>
</feature>
<evidence type="ECO:0000313" key="3">
    <source>
        <dbReference type="Proteomes" id="UP001059950"/>
    </source>
</evidence>
<evidence type="ECO:0000256" key="1">
    <source>
        <dbReference type="SAM" id="SignalP"/>
    </source>
</evidence>
<proteinExistence type="predicted"/>
<accession>A0ABY5GV69</accession>
<organism evidence="2 3">
    <name type="scientific">Amphritea atlantica</name>
    <dbReference type="NCBI Taxonomy" id="355243"/>
    <lineage>
        <taxon>Bacteria</taxon>
        <taxon>Pseudomonadati</taxon>
        <taxon>Pseudomonadota</taxon>
        <taxon>Gammaproteobacteria</taxon>
        <taxon>Oceanospirillales</taxon>
        <taxon>Oceanospirillaceae</taxon>
        <taxon>Amphritea</taxon>
    </lineage>
</organism>